<keyword evidence="6" id="KW-1185">Reference proteome</keyword>
<dbReference type="RefSeq" id="WP_317040919.1">
    <property type="nucleotide sequence ID" value="NZ_FOCL01000018.1"/>
</dbReference>
<dbReference type="EMBL" id="FOCL01000018">
    <property type="protein sequence ID" value="SEO99516.1"/>
    <property type="molecule type" value="Genomic_DNA"/>
</dbReference>
<dbReference type="InterPro" id="IPR036291">
    <property type="entry name" value="NAD(P)-bd_dom_sf"/>
</dbReference>
<dbReference type="SUPFAM" id="SSF51735">
    <property type="entry name" value="NAD(P)-binding Rossmann-fold domains"/>
    <property type="match status" value="1"/>
</dbReference>
<protein>
    <recommendedName>
        <fullName evidence="7">Short chain dehydrogenase</fullName>
    </recommendedName>
</protein>
<feature type="signal peptide" evidence="4">
    <location>
        <begin position="1"/>
        <end position="30"/>
    </location>
</feature>
<evidence type="ECO:0000313" key="5">
    <source>
        <dbReference type="EMBL" id="SEO99516.1"/>
    </source>
</evidence>
<keyword evidence="2" id="KW-0560">Oxidoreductase</keyword>
<comment type="similarity">
    <text evidence="1">Belongs to the short-chain dehydrogenases/reductases (SDR) family.</text>
</comment>
<sequence length="137" mass="14331">MNEENKVTRRQVVAGLGTALAAAAVSPAFAANGLHLKNADGPVKISDPTTLHSKPPFKSQPQPWPGLQSKMDPVPDCGETSYKGSGRLMGRKALITGGDSGMGRAAAIAYAREGADVAINYYPTEEPDAQEVVALIK</sequence>
<dbReference type="AlphaFoldDB" id="A0A1H8U8V1"/>
<evidence type="ECO:0000256" key="1">
    <source>
        <dbReference type="ARBA" id="ARBA00006484"/>
    </source>
</evidence>
<evidence type="ECO:0000256" key="4">
    <source>
        <dbReference type="SAM" id="SignalP"/>
    </source>
</evidence>
<keyword evidence="4" id="KW-0732">Signal</keyword>
<dbReference type="PROSITE" id="PS51318">
    <property type="entry name" value="TAT"/>
    <property type="match status" value="1"/>
</dbReference>
<accession>A0A1H8U8V1</accession>
<proteinExistence type="inferred from homology"/>
<evidence type="ECO:0000256" key="3">
    <source>
        <dbReference type="SAM" id="MobiDB-lite"/>
    </source>
</evidence>
<dbReference type="PANTHER" id="PTHR48107">
    <property type="entry name" value="NADPH-DEPENDENT ALDEHYDE REDUCTASE-LIKE PROTEIN, CHLOROPLASTIC-RELATED"/>
    <property type="match status" value="1"/>
</dbReference>
<reference evidence="6" key="1">
    <citation type="submission" date="2016-10" db="EMBL/GenBank/DDBJ databases">
        <authorList>
            <person name="Varghese N."/>
            <person name="Submissions S."/>
        </authorList>
    </citation>
    <scope>NUCLEOTIDE SEQUENCE [LARGE SCALE GENOMIC DNA]</scope>
    <source>
        <strain evidence="6">Gh-48</strain>
    </source>
</reference>
<feature type="region of interest" description="Disordered" evidence="3">
    <location>
        <begin position="45"/>
        <end position="83"/>
    </location>
</feature>
<organism evidence="5 6">
    <name type="scientific">Mucilaginibacter gossypiicola</name>
    <dbReference type="NCBI Taxonomy" id="551995"/>
    <lineage>
        <taxon>Bacteria</taxon>
        <taxon>Pseudomonadati</taxon>
        <taxon>Bacteroidota</taxon>
        <taxon>Sphingobacteriia</taxon>
        <taxon>Sphingobacteriales</taxon>
        <taxon>Sphingobacteriaceae</taxon>
        <taxon>Mucilaginibacter</taxon>
    </lineage>
</organism>
<evidence type="ECO:0000256" key="2">
    <source>
        <dbReference type="ARBA" id="ARBA00023002"/>
    </source>
</evidence>
<dbReference type="Proteomes" id="UP000198942">
    <property type="component" value="Unassembled WGS sequence"/>
</dbReference>
<feature type="chain" id="PRO_5011468839" description="Short chain dehydrogenase" evidence="4">
    <location>
        <begin position="31"/>
        <end position="137"/>
    </location>
</feature>
<dbReference type="PANTHER" id="PTHR48107:SF16">
    <property type="entry name" value="NADPH-DEPENDENT ALDEHYDE REDUCTASE 1, CHLOROPLASTIC"/>
    <property type="match status" value="1"/>
</dbReference>
<gene>
    <name evidence="5" type="ORF">SAMN05192574_11883</name>
</gene>
<dbReference type="InterPro" id="IPR006311">
    <property type="entry name" value="TAT_signal"/>
</dbReference>
<dbReference type="GO" id="GO:0016614">
    <property type="term" value="F:oxidoreductase activity, acting on CH-OH group of donors"/>
    <property type="evidence" value="ECO:0007669"/>
    <property type="project" value="UniProtKB-ARBA"/>
</dbReference>
<evidence type="ECO:0008006" key="7">
    <source>
        <dbReference type="Google" id="ProtNLM"/>
    </source>
</evidence>
<dbReference type="Gene3D" id="3.40.50.720">
    <property type="entry name" value="NAD(P)-binding Rossmann-like Domain"/>
    <property type="match status" value="1"/>
</dbReference>
<dbReference type="STRING" id="551995.SAMN05192574_11883"/>
<evidence type="ECO:0000313" key="6">
    <source>
        <dbReference type="Proteomes" id="UP000198942"/>
    </source>
</evidence>
<name>A0A1H8U8V1_9SPHI</name>